<keyword evidence="3" id="KW-1185">Reference proteome</keyword>
<dbReference type="GO" id="GO:0016787">
    <property type="term" value="F:hydrolase activity"/>
    <property type="evidence" value="ECO:0007669"/>
    <property type="project" value="UniProtKB-KW"/>
</dbReference>
<dbReference type="PANTHER" id="PTHR33840:SF1">
    <property type="entry name" value="TLE1 PHOSPHOLIPASE DOMAIN-CONTAINING PROTEIN"/>
    <property type="match status" value="1"/>
</dbReference>
<dbReference type="Proteomes" id="UP000199211">
    <property type="component" value="Unassembled WGS sequence"/>
</dbReference>
<keyword evidence="2" id="KW-0378">Hydrolase</keyword>
<evidence type="ECO:0000313" key="3">
    <source>
        <dbReference type="Proteomes" id="UP000199211"/>
    </source>
</evidence>
<evidence type="ECO:0000313" key="2">
    <source>
        <dbReference type="EMBL" id="SFL66332.1"/>
    </source>
</evidence>
<comment type="caution">
    <text evidence="2">The sequence shown here is derived from an EMBL/GenBank/DDBJ whole genome shotgun (WGS) entry which is preliminary data.</text>
</comment>
<organism evidence="2 3">
    <name type="scientific">Marinobacter salarius</name>
    <dbReference type="NCBI Taxonomy" id="1420917"/>
    <lineage>
        <taxon>Bacteria</taxon>
        <taxon>Pseudomonadati</taxon>
        <taxon>Pseudomonadota</taxon>
        <taxon>Gammaproteobacteria</taxon>
        <taxon>Pseudomonadales</taxon>
        <taxon>Marinobacteraceae</taxon>
        <taxon>Marinobacter</taxon>
    </lineage>
</organism>
<gene>
    <name evidence="2" type="ORF">SAMN04487868_10692</name>
</gene>
<dbReference type="Pfam" id="PF09994">
    <property type="entry name" value="T6SS_Tle1-like_cat"/>
    <property type="match status" value="1"/>
</dbReference>
<dbReference type="EMBL" id="FOTV01000006">
    <property type="protein sequence ID" value="SFL66332.1"/>
    <property type="molecule type" value="Genomic_DNA"/>
</dbReference>
<dbReference type="RefSeq" id="WP_075195019.1">
    <property type="nucleotide sequence ID" value="NZ_CP136693.1"/>
</dbReference>
<protein>
    <submittedName>
        <fullName evidence="2">Uncharacterized alpha/beta hydrolase domain</fullName>
    </submittedName>
</protein>
<name>A0ABY1FMP8_9GAMM</name>
<accession>A0ABY1FMP8</accession>
<evidence type="ECO:0000259" key="1">
    <source>
        <dbReference type="Pfam" id="PF09994"/>
    </source>
</evidence>
<reference evidence="2 3" key="1">
    <citation type="submission" date="2016-10" db="EMBL/GenBank/DDBJ databases">
        <authorList>
            <person name="Varghese N."/>
            <person name="Submissions S."/>
        </authorList>
    </citation>
    <scope>NUCLEOTIDE SEQUENCE [LARGE SCALE GENOMIC DNA]</scope>
    <source>
        <strain evidence="2 3">DSM 26291</strain>
    </source>
</reference>
<feature type="domain" description="T6SS Phospholipase effector Tle1-like catalytic" evidence="1">
    <location>
        <begin position="373"/>
        <end position="470"/>
    </location>
</feature>
<dbReference type="InterPro" id="IPR018712">
    <property type="entry name" value="Tle1-like_cat"/>
</dbReference>
<dbReference type="PANTHER" id="PTHR33840">
    <property type="match status" value="1"/>
</dbReference>
<sequence length="673" mass="73704">MKVKSRLELELRDLPYIESPFFAASYAAELIDHPVSDVPRNRSGKEMSVKALERELRDGHLFLIGGKPLSPIVVWETDSDHPNGGFWRLKRDGGGPGLRNQIESLNKWEVTPEIISHVGAGGVGHMNVCGFDCTMTNRRADERYLAKQEADRRSTLPLGTAALVAPLVPAASLAQTPENGQAKKEEQRKPVHLEVGIFTDGTLNNAGNIEIYRQQVEETCLVPHSNGEIDDAECERRLALLLGGSYANEISNVAKLRDLYPEVENEAETMINQSFSVYAPGAGSKTGAPDSLEGMTTGLGETGVTEQVKNGFTEVAERIAILVNERPIAKLTVDLFGFSRGGAAARHAANEIAKGSDGELGQSLAAMGIQWPERVTIRFVGLFDTVAGIVNITGGDLSPSNARNTPVNLYLDPATVSTAVQFTAVDECRENFALNSLCNPDGSLPRNFREIMVPGAHSDIGGGYHDSQTEELMLSPKLTIGGSATAWPEQTPQWDNLATLKGVTEAEGWIGTRSLPLTTGEPASLGIHKTVREHPVPDGEVGLDLKLHRQVRGELSRVYLHCMYHLAKRAGVPLKDIRTAKNAAEVPKELDLAYRILWEHISLGKNLPELPPLQKELVKQRYVHHSDHYNLLEFLIGDTIVSSELPFSNARFLSPFRPAPERKRIVYNNQPET</sequence>
<proteinExistence type="predicted"/>